<feature type="compositionally biased region" description="Basic and acidic residues" evidence="1">
    <location>
        <begin position="15"/>
        <end position="25"/>
    </location>
</feature>
<dbReference type="SUPFAM" id="SSF52833">
    <property type="entry name" value="Thioredoxin-like"/>
    <property type="match status" value="1"/>
</dbReference>
<dbReference type="Proteomes" id="UP001589595">
    <property type="component" value="Unassembled WGS sequence"/>
</dbReference>
<comment type="caution">
    <text evidence="3">The sequence shown here is derived from an EMBL/GenBank/DDBJ whole genome shotgun (WGS) entry which is preliminary data.</text>
</comment>
<dbReference type="PANTHER" id="PTHR43601:SF3">
    <property type="entry name" value="THIOREDOXIN, MITOCHONDRIAL"/>
    <property type="match status" value="1"/>
</dbReference>
<name>A0ABD5MKL9_9EURY</name>
<sequence>MSDTASTAGGDDTESPPKPRDVDARDFRTELREAVAGDDLVLVDFYTKGCTLCQSIEPVLGTVARAADVPVLLVNPQTDPSLVSEHAIRSVPTLAVFESGEDGEPAEVDRIADGFVGAERIVEFVEEARAVGER</sequence>
<dbReference type="GeneID" id="67212277"/>
<accession>A0ABD5MKL9</accession>
<evidence type="ECO:0000313" key="3">
    <source>
        <dbReference type="EMBL" id="MFB9822944.1"/>
    </source>
</evidence>
<dbReference type="RefSeq" id="WP_222922023.1">
    <property type="nucleotide sequence ID" value="NZ_CP082286.1"/>
</dbReference>
<dbReference type="PROSITE" id="PS51352">
    <property type="entry name" value="THIOREDOXIN_2"/>
    <property type="match status" value="1"/>
</dbReference>
<proteinExistence type="predicted"/>
<dbReference type="Gene3D" id="3.40.30.10">
    <property type="entry name" value="Glutaredoxin"/>
    <property type="match status" value="1"/>
</dbReference>
<dbReference type="InterPro" id="IPR013766">
    <property type="entry name" value="Thioredoxin_domain"/>
</dbReference>
<feature type="region of interest" description="Disordered" evidence="1">
    <location>
        <begin position="1"/>
        <end position="25"/>
    </location>
</feature>
<organism evidence="3 4">
    <name type="scientific">Halobaculum roseum</name>
    <dbReference type="NCBI Taxonomy" id="2175149"/>
    <lineage>
        <taxon>Archaea</taxon>
        <taxon>Methanobacteriati</taxon>
        <taxon>Methanobacteriota</taxon>
        <taxon>Stenosarchaea group</taxon>
        <taxon>Halobacteria</taxon>
        <taxon>Halobacteriales</taxon>
        <taxon>Haloferacaceae</taxon>
        <taxon>Halobaculum</taxon>
    </lineage>
</organism>
<evidence type="ECO:0000313" key="4">
    <source>
        <dbReference type="Proteomes" id="UP001589595"/>
    </source>
</evidence>
<dbReference type="PANTHER" id="PTHR43601">
    <property type="entry name" value="THIOREDOXIN, MITOCHONDRIAL"/>
    <property type="match status" value="1"/>
</dbReference>
<dbReference type="EMBL" id="JBHMAJ010000001">
    <property type="protein sequence ID" value="MFB9822944.1"/>
    <property type="molecule type" value="Genomic_DNA"/>
</dbReference>
<dbReference type="InterPro" id="IPR036249">
    <property type="entry name" value="Thioredoxin-like_sf"/>
</dbReference>
<reference evidence="3" key="1">
    <citation type="submission" date="2024-09" db="EMBL/GenBank/DDBJ databases">
        <authorList>
            <person name="Sun Q."/>
        </authorList>
    </citation>
    <scope>NUCLEOTIDE SEQUENCE [LARGE SCALE GENOMIC DNA]</scope>
    <source>
        <strain evidence="3">JCM 31273</strain>
    </source>
</reference>
<protein>
    <submittedName>
        <fullName evidence="3">Thioredoxin family protein</fullName>
    </submittedName>
</protein>
<dbReference type="AlphaFoldDB" id="A0ABD5MKL9"/>
<dbReference type="CDD" id="cd02947">
    <property type="entry name" value="TRX_family"/>
    <property type="match status" value="1"/>
</dbReference>
<evidence type="ECO:0000259" key="2">
    <source>
        <dbReference type="PROSITE" id="PS51352"/>
    </source>
</evidence>
<dbReference type="Pfam" id="PF00085">
    <property type="entry name" value="Thioredoxin"/>
    <property type="match status" value="1"/>
</dbReference>
<gene>
    <name evidence="3" type="ORF">ACFFOL_01915</name>
</gene>
<keyword evidence="4" id="KW-1185">Reference proteome</keyword>
<evidence type="ECO:0000256" key="1">
    <source>
        <dbReference type="SAM" id="MobiDB-lite"/>
    </source>
</evidence>
<feature type="domain" description="Thioredoxin" evidence="2">
    <location>
        <begin position="1"/>
        <end position="130"/>
    </location>
</feature>